<dbReference type="Proteomes" id="UP000747542">
    <property type="component" value="Unassembled WGS sequence"/>
</dbReference>
<sequence length="74" mass="8818">MIQPINWPPKGCDINPIENLRDIITRNWDVGEERSREIVARHANEVWERLRRRPNISFNLVESMPERINEVINA</sequence>
<protein>
    <submittedName>
        <fullName evidence="1">Uncharacterized protein</fullName>
    </submittedName>
</protein>
<accession>A0A8J5JVR8</accession>
<organism evidence="1 2">
    <name type="scientific">Homarus americanus</name>
    <name type="common">American lobster</name>
    <dbReference type="NCBI Taxonomy" id="6706"/>
    <lineage>
        <taxon>Eukaryota</taxon>
        <taxon>Metazoa</taxon>
        <taxon>Ecdysozoa</taxon>
        <taxon>Arthropoda</taxon>
        <taxon>Crustacea</taxon>
        <taxon>Multicrustacea</taxon>
        <taxon>Malacostraca</taxon>
        <taxon>Eumalacostraca</taxon>
        <taxon>Eucarida</taxon>
        <taxon>Decapoda</taxon>
        <taxon>Pleocyemata</taxon>
        <taxon>Astacidea</taxon>
        <taxon>Nephropoidea</taxon>
        <taxon>Nephropidae</taxon>
        <taxon>Homarus</taxon>
    </lineage>
</organism>
<comment type="caution">
    <text evidence="1">The sequence shown here is derived from an EMBL/GenBank/DDBJ whole genome shotgun (WGS) entry which is preliminary data.</text>
</comment>
<dbReference type="GO" id="GO:0003676">
    <property type="term" value="F:nucleic acid binding"/>
    <property type="evidence" value="ECO:0007669"/>
    <property type="project" value="InterPro"/>
</dbReference>
<dbReference type="Gene3D" id="3.30.420.10">
    <property type="entry name" value="Ribonuclease H-like superfamily/Ribonuclease H"/>
    <property type="match status" value="1"/>
</dbReference>
<reference evidence="1" key="1">
    <citation type="journal article" date="2021" name="Sci. Adv.">
        <title>The American lobster genome reveals insights on longevity, neural, and immune adaptations.</title>
        <authorList>
            <person name="Polinski J.M."/>
            <person name="Zimin A.V."/>
            <person name="Clark K.F."/>
            <person name="Kohn A.B."/>
            <person name="Sadowski N."/>
            <person name="Timp W."/>
            <person name="Ptitsyn A."/>
            <person name="Khanna P."/>
            <person name="Romanova D.Y."/>
            <person name="Williams P."/>
            <person name="Greenwood S.J."/>
            <person name="Moroz L.L."/>
            <person name="Walt D.R."/>
            <person name="Bodnar A.G."/>
        </authorList>
    </citation>
    <scope>NUCLEOTIDE SEQUENCE</scope>
    <source>
        <strain evidence="1">GMGI-L3</strain>
    </source>
</reference>
<dbReference type="AlphaFoldDB" id="A0A8J5JVR8"/>
<dbReference type="InterPro" id="IPR036397">
    <property type="entry name" value="RNaseH_sf"/>
</dbReference>
<keyword evidence="2" id="KW-1185">Reference proteome</keyword>
<dbReference type="EMBL" id="JAHLQT010028260">
    <property type="protein sequence ID" value="KAG7162013.1"/>
    <property type="molecule type" value="Genomic_DNA"/>
</dbReference>
<evidence type="ECO:0000313" key="1">
    <source>
        <dbReference type="EMBL" id="KAG7162013.1"/>
    </source>
</evidence>
<proteinExistence type="predicted"/>
<gene>
    <name evidence="1" type="ORF">Hamer_G032102</name>
</gene>
<evidence type="ECO:0000313" key="2">
    <source>
        <dbReference type="Proteomes" id="UP000747542"/>
    </source>
</evidence>
<name>A0A8J5JVR8_HOMAM</name>